<evidence type="ECO:0000256" key="3">
    <source>
        <dbReference type="ARBA" id="ARBA00012966"/>
    </source>
</evidence>
<dbReference type="STRING" id="593117.TGAM_1873"/>
<dbReference type="SUPFAM" id="SSF54919">
    <property type="entry name" value="Nucleoside diphosphate kinase, NDK"/>
    <property type="match status" value="1"/>
</dbReference>
<keyword evidence="8 13" id="KW-0547">Nucleotide-binding</keyword>
<keyword evidence="19" id="KW-1185">Reference proteome</keyword>
<dbReference type="PROSITE" id="PS51374">
    <property type="entry name" value="NDPK_LIKE"/>
    <property type="match status" value="1"/>
</dbReference>
<dbReference type="InterPro" id="IPR034907">
    <property type="entry name" value="NDK-like_dom"/>
</dbReference>
<evidence type="ECO:0000256" key="5">
    <source>
        <dbReference type="ARBA" id="ARBA00022553"/>
    </source>
</evidence>
<evidence type="ECO:0000256" key="8">
    <source>
        <dbReference type="ARBA" id="ARBA00022741"/>
    </source>
</evidence>
<protein>
    <recommendedName>
        <fullName evidence="4 13">Nucleoside diphosphate kinase</fullName>
        <shortName evidence="13">NDK</shortName>
        <shortName evidence="13">NDP kinase</shortName>
        <ecNumber evidence="3 13">2.7.4.6</ecNumber>
    </recommendedName>
    <alternativeName>
        <fullName evidence="13">Nucleoside-2-P kinase</fullName>
    </alternativeName>
</protein>
<feature type="binding site" evidence="13 14">
    <location>
        <position position="110"/>
    </location>
    <ligand>
        <name>ATP</name>
        <dbReference type="ChEBI" id="CHEBI:30616"/>
    </ligand>
</feature>
<comment type="catalytic activity">
    <reaction evidence="13">
        <text>a ribonucleoside 5'-diphosphate + ATP = a ribonucleoside 5'-triphosphate + ADP</text>
        <dbReference type="Rhea" id="RHEA:18113"/>
        <dbReference type="ChEBI" id="CHEBI:30616"/>
        <dbReference type="ChEBI" id="CHEBI:57930"/>
        <dbReference type="ChEBI" id="CHEBI:61557"/>
        <dbReference type="ChEBI" id="CHEBI:456216"/>
        <dbReference type="EC" id="2.7.4.6"/>
    </reaction>
</comment>
<dbReference type="Gene3D" id="3.30.70.141">
    <property type="entry name" value="Nucleoside diphosphate kinase-like domain"/>
    <property type="match status" value="1"/>
</dbReference>
<keyword evidence="11 13" id="KW-0460">Magnesium</keyword>
<dbReference type="SMART" id="SM00562">
    <property type="entry name" value="NDK"/>
    <property type="match status" value="1"/>
</dbReference>
<feature type="active site" description="Pros-phosphohistidine intermediate" evidence="13 14">
    <location>
        <position position="126"/>
    </location>
</feature>
<dbReference type="HAMAP" id="MF_00451">
    <property type="entry name" value="NDP_kinase"/>
    <property type="match status" value="1"/>
</dbReference>
<dbReference type="FunFam" id="3.30.70.141:FF:000003">
    <property type="entry name" value="Nucleoside diphosphate kinase"/>
    <property type="match status" value="1"/>
</dbReference>
<dbReference type="GO" id="GO:0005524">
    <property type="term" value="F:ATP binding"/>
    <property type="evidence" value="ECO:0007669"/>
    <property type="project" value="UniProtKB-UniRule"/>
</dbReference>
<evidence type="ECO:0000256" key="6">
    <source>
        <dbReference type="ARBA" id="ARBA00022679"/>
    </source>
</evidence>
<comment type="function">
    <text evidence="13">Major role in the synthesis of nucleoside triphosphates other than ATP. The ATP gamma phosphate is transferred to the NDP beta phosphate via a ping-pong mechanism, using a phosphorylated active-site intermediate.</text>
</comment>
<feature type="binding site" evidence="13 14">
    <location>
        <position position="93"/>
    </location>
    <ligand>
        <name>ATP</name>
        <dbReference type="ChEBI" id="CHEBI:30616"/>
    </ligand>
</feature>
<evidence type="ECO:0000256" key="1">
    <source>
        <dbReference type="ARBA" id="ARBA00001946"/>
    </source>
</evidence>
<feature type="domain" description="Nucleoside diphosphate kinase-like" evidence="17">
    <location>
        <begin position="9"/>
        <end position="149"/>
    </location>
</feature>
<dbReference type="CDD" id="cd04413">
    <property type="entry name" value="NDPk_I"/>
    <property type="match status" value="1"/>
</dbReference>
<proteinExistence type="inferred from homology"/>
<reference evidence="18 19" key="1">
    <citation type="journal article" date="2007" name="Genome Biol.">
        <title>Genome analysis and genome-wide proteomics of Thermococcus gammatolerans, the most radioresistant organism known amongst the Archaea.</title>
        <authorList>
            <person name="Zivanovic Y."/>
            <person name="Armengaud J."/>
            <person name="Lagorce A."/>
            <person name="Leplat C."/>
            <person name="Guerin P."/>
            <person name="Dutertre M."/>
            <person name="Anthouard V."/>
            <person name="Forterre P."/>
            <person name="Wincker P."/>
            <person name="Confalonieri F."/>
        </authorList>
    </citation>
    <scope>NUCLEOTIDE SEQUENCE [LARGE SCALE GENOMIC DNA]</scope>
    <source>
        <strain evidence="19">DSM 15229 / JCM 11827 / EJ3</strain>
    </source>
</reference>
<comment type="catalytic activity">
    <reaction evidence="13 16">
        <text>a 2'-deoxyribonucleoside 5'-diphosphate + ATP = a 2'-deoxyribonucleoside 5'-triphosphate + ADP</text>
        <dbReference type="Rhea" id="RHEA:44640"/>
        <dbReference type="ChEBI" id="CHEBI:30616"/>
        <dbReference type="ChEBI" id="CHEBI:61560"/>
        <dbReference type="ChEBI" id="CHEBI:73316"/>
        <dbReference type="ChEBI" id="CHEBI:456216"/>
        <dbReference type="EC" id="2.7.4.6"/>
    </reaction>
</comment>
<evidence type="ECO:0000256" key="4">
    <source>
        <dbReference type="ARBA" id="ARBA00017632"/>
    </source>
</evidence>
<evidence type="ECO:0000256" key="7">
    <source>
        <dbReference type="ARBA" id="ARBA00022723"/>
    </source>
</evidence>
<dbReference type="NCBIfam" id="NF001908">
    <property type="entry name" value="PRK00668.1"/>
    <property type="match status" value="1"/>
</dbReference>
<dbReference type="PRINTS" id="PR01243">
    <property type="entry name" value="NUCDPKINASE"/>
</dbReference>
<evidence type="ECO:0000256" key="2">
    <source>
        <dbReference type="ARBA" id="ARBA00008142"/>
    </source>
</evidence>
<evidence type="ECO:0000256" key="16">
    <source>
        <dbReference type="RuleBase" id="RU004013"/>
    </source>
</evidence>
<feature type="binding site" evidence="13 14">
    <location>
        <position position="123"/>
    </location>
    <ligand>
        <name>ATP</name>
        <dbReference type="ChEBI" id="CHEBI:30616"/>
    </ligand>
</feature>
<feature type="binding site" evidence="13 14">
    <location>
        <position position="65"/>
    </location>
    <ligand>
        <name>ATP</name>
        <dbReference type="ChEBI" id="CHEBI:30616"/>
    </ligand>
</feature>
<evidence type="ECO:0000256" key="12">
    <source>
        <dbReference type="ARBA" id="ARBA00023080"/>
    </source>
</evidence>
<dbReference type="PANTHER" id="PTHR11349">
    <property type="entry name" value="NUCLEOSIDE DIPHOSPHATE KINASE"/>
    <property type="match status" value="1"/>
</dbReference>
<keyword evidence="6 13" id="KW-0808">Transferase</keyword>
<dbReference type="GO" id="GO:0004550">
    <property type="term" value="F:nucleoside diphosphate kinase activity"/>
    <property type="evidence" value="ECO:0007669"/>
    <property type="project" value="UniProtKB-UniRule"/>
</dbReference>
<dbReference type="InterPro" id="IPR023005">
    <property type="entry name" value="Nucleoside_diP_kinase_AS"/>
</dbReference>
<feature type="binding site" evidence="13 14">
    <location>
        <position position="99"/>
    </location>
    <ligand>
        <name>ATP</name>
        <dbReference type="ChEBI" id="CHEBI:30616"/>
    </ligand>
</feature>
<dbReference type="KEGG" id="tga:TGAM_1873"/>
<name>C5A1V6_THEGJ</name>
<evidence type="ECO:0000313" key="19">
    <source>
        <dbReference type="Proteomes" id="UP000001488"/>
    </source>
</evidence>
<dbReference type="InterPro" id="IPR001564">
    <property type="entry name" value="Nucleoside_diP_kinase"/>
</dbReference>
<keyword evidence="9 13" id="KW-0418">Kinase</keyword>
<dbReference type="InterPro" id="IPR036850">
    <property type="entry name" value="NDK-like_dom_sf"/>
</dbReference>
<dbReference type="Pfam" id="PF00334">
    <property type="entry name" value="NDK"/>
    <property type="match status" value="1"/>
</dbReference>
<feature type="binding site" evidence="13 14">
    <location>
        <position position="17"/>
    </location>
    <ligand>
        <name>ATP</name>
        <dbReference type="ChEBI" id="CHEBI:30616"/>
    </ligand>
</feature>
<dbReference type="PROSITE" id="PS00469">
    <property type="entry name" value="NDPK"/>
    <property type="match status" value="1"/>
</dbReference>
<dbReference type="HOGENOM" id="CLU_060216_6_3_2"/>
<dbReference type="GO" id="GO:0006183">
    <property type="term" value="P:GTP biosynthetic process"/>
    <property type="evidence" value="ECO:0007669"/>
    <property type="project" value="UniProtKB-UniRule"/>
</dbReference>
<evidence type="ECO:0000256" key="11">
    <source>
        <dbReference type="ARBA" id="ARBA00022842"/>
    </source>
</evidence>
<evidence type="ECO:0000256" key="9">
    <source>
        <dbReference type="ARBA" id="ARBA00022777"/>
    </source>
</evidence>
<keyword evidence="12 13" id="KW-0546">Nucleotide metabolism</keyword>
<organism evidence="18 19">
    <name type="scientific">Thermococcus gammatolerans (strain DSM 15229 / JCM 11827 / EJ3)</name>
    <dbReference type="NCBI Taxonomy" id="593117"/>
    <lineage>
        <taxon>Archaea</taxon>
        <taxon>Methanobacteriati</taxon>
        <taxon>Methanobacteriota</taxon>
        <taxon>Thermococci</taxon>
        <taxon>Thermococcales</taxon>
        <taxon>Thermococcaceae</taxon>
        <taxon>Thermococcus</taxon>
    </lineage>
</organism>
<dbReference type="EMBL" id="CP001398">
    <property type="protein sequence ID" value="ACS34375.1"/>
    <property type="molecule type" value="Genomic_DNA"/>
</dbReference>
<dbReference type="GO" id="GO:0005737">
    <property type="term" value="C:cytoplasm"/>
    <property type="evidence" value="ECO:0007669"/>
    <property type="project" value="UniProtKB-SubCell"/>
</dbReference>
<evidence type="ECO:0000256" key="13">
    <source>
        <dbReference type="HAMAP-Rule" id="MF_00451"/>
    </source>
</evidence>
<dbReference type="Proteomes" id="UP000001488">
    <property type="component" value="Chromosome"/>
</dbReference>
<dbReference type="eggNOG" id="arCOG04313">
    <property type="taxonomic scope" value="Archaea"/>
</dbReference>
<keyword evidence="13" id="KW-0963">Cytoplasm</keyword>
<dbReference type="PATRIC" id="fig|593117.10.peg.1883"/>
<dbReference type="AlphaFoldDB" id="C5A1V6"/>
<keyword evidence="7 13" id="KW-0479">Metal-binding</keyword>
<evidence type="ECO:0000256" key="15">
    <source>
        <dbReference type="RuleBase" id="RU004011"/>
    </source>
</evidence>
<dbReference type="GO" id="GO:0006241">
    <property type="term" value="P:CTP biosynthetic process"/>
    <property type="evidence" value="ECO:0007669"/>
    <property type="project" value="UniProtKB-UniRule"/>
</dbReference>
<evidence type="ECO:0000259" key="17">
    <source>
        <dbReference type="SMART" id="SM00562"/>
    </source>
</evidence>
<keyword evidence="5 13" id="KW-0597">Phosphoprotein</keyword>
<evidence type="ECO:0000256" key="10">
    <source>
        <dbReference type="ARBA" id="ARBA00022840"/>
    </source>
</evidence>
<evidence type="ECO:0000256" key="14">
    <source>
        <dbReference type="PROSITE-ProRule" id="PRU00706"/>
    </source>
</evidence>
<dbReference type="EC" id="2.7.4.6" evidence="3 13"/>
<dbReference type="GO" id="GO:0046872">
    <property type="term" value="F:metal ion binding"/>
    <property type="evidence" value="ECO:0007669"/>
    <property type="project" value="UniProtKB-KW"/>
</dbReference>
<evidence type="ECO:0000313" key="18">
    <source>
        <dbReference type="EMBL" id="ACS34375.1"/>
    </source>
</evidence>
<dbReference type="PaxDb" id="593117-TGAM_1873"/>
<comment type="subcellular location">
    <subcellularLocation>
        <location evidence="13">Cytoplasm</location>
    </subcellularLocation>
</comment>
<comment type="cofactor">
    <cofactor evidence="1 13">
        <name>Mg(2+)</name>
        <dbReference type="ChEBI" id="CHEBI:18420"/>
    </cofactor>
</comment>
<dbReference type="GO" id="GO:0006228">
    <property type="term" value="P:UTP biosynthetic process"/>
    <property type="evidence" value="ECO:0007669"/>
    <property type="project" value="UniProtKB-UniRule"/>
</dbReference>
<keyword evidence="10 13" id="KW-0067">ATP-binding</keyword>
<gene>
    <name evidence="13 18" type="primary">ndk</name>
    <name evidence="18" type="ordered locus">TGAM_1873</name>
</gene>
<comment type="similarity">
    <text evidence="2 13 14 15">Belongs to the NDK family.</text>
</comment>
<sequence>MLPMAESKVERTLVILKPDAVVRGLMGEIISRFEKRGLKIVGMKMIWIDRELAEKHYEEHRGKPFFEALIDYITKAPSVVMVVEGRYAISVVRKMAGATDPKDAEPGSIRGDYGLDVGDAIYNVIHASDSPESAEREINLYFKPEELYSYCKASDWFYHTHARAKKEYLDAMDCLER</sequence>
<accession>C5A1V6</accession>